<dbReference type="Gramene" id="ONK69855">
    <property type="protein sequence ID" value="ONK69855"/>
    <property type="gene ID" value="A4U43_C05F27470"/>
</dbReference>
<keyword evidence="1" id="KW-0863">Zinc-finger</keyword>
<organism evidence="4 5">
    <name type="scientific">Asparagus officinalis</name>
    <name type="common">Garden asparagus</name>
    <dbReference type="NCBI Taxonomy" id="4686"/>
    <lineage>
        <taxon>Eukaryota</taxon>
        <taxon>Viridiplantae</taxon>
        <taxon>Streptophyta</taxon>
        <taxon>Embryophyta</taxon>
        <taxon>Tracheophyta</taxon>
        <taxon>Spermatophyta</taxon>
        <taxon>Magnoliopsida</taxon>
        <taxon>Liliopsida</taxon>
        <taxon>Asparagales</taxon>
        <taxon>Asparagaceae</taxon>
        <taxon>Asparagoideae</taxon>
        <taxon>Asparagus</taxon>
    </lineage>
</organism>
<proteinExistence type="predicted"/>
<dbReference type="SUPFAM" id="SSF57850">
    <property type="entry name" value="RING/U-box"/>
    <property type="match status" value="1"/>
</dbReference>
<dbReference type="Gene3D" id="3.30.40.10">
    <property type="entry name" value="Zinc/RING finger domain, C3HC4 (zinc finger)"/>
    <property type="match status" value="1"/>
</dbReference>
<evidence type="ECO:0000313" key="4">
    <source>
        <dbReference type="EMBL" id="ONK69855.1"/>
    </source>
</evidence>
<reference evidence="5" key="1">
    <citation type="journal article" date="2017" name="Nat. Commun.">
        <title>The asparagus genome sheds light on the origin and evolution of a young Y chromosome.</title>
        <authorList>
            <person name="Harkess A."/>
            <person name="Zhou J."/>
            <person name="Xu C."/>
            <person name="Bowers J.E."/>
            <person name="Van der Hulst R."/>
            <person name="Ayyampalayam S."/>
            <person name="Mercati F."/>
            <person name="Riccardi P."/>
            <person name="McKain M.R."/>
            <person name="Kakrana A."/>
            <person name="Tang H."/>
            <person name="Ray J."/>
            <person name="Groenendijk J."/>
            <person name="Arikit S."/>
            <person name="Mathioni S.M."/>
            <person name="Nakano M."/>
            <person name="Shan H."/>
            <person name="Telgmann-Rauber A."/>
            <person name="Kanno A."/>
            <person name="Yue Z."/>
            <person name="Chen H."/>
            <person name="Li W."/>
            <person name="Chen Y."/>
            <person name="Xu X."/>
            <person name="Zhang Y."/>
            <person name="Luo S."/>
            <person name="Chen H."/>
            <person name="Gao J."/>
            <person name="Mao Z."/>
            <person name="Pires J.C."/>
            <person name="Luo M."/>
            <person name="Kudrna D."/>
            <person name="Wing R.A."/>
            <person name="Meyers B.C."/>
            <person name="Yi K."/>
            <person name="Kong H."/>
            <person name="Lavrijsen P."/>
            <person name="Sunseri F."/>
            <person name="Falavigna A."/>
            <person name="Ye Y."/>
            <person name="Leebens-Mack J.H."/>
            <person name="Chen G."/>
        </authorList>
    </citation>
    <scope>NUCLEOTIDE SEQUENCE [LARGE SCALE GENOMIC DNA]</scope>
    <source>
        <strain evidence="5">cv. DH0086</strain>
    </source>
</reference>
<feature type="compositionally biased region" description="Polar residues" evidence="2">
    <location>
        <begin position="145"/>
        <end position="162"/>
    </location>
</feature>
<feature type="compositionally biased region" description="Pro residues" evidence="2">
    <location>
        <begin position="171"/>
        <end position="180"/>
    </location>
</feature>
<dbReference type="OrthoDB" id="1938835at2759"/>
<evidence type="ECO:0000259" key="3">
    <source>
        <dbReference type="PROSITE" id="PS50089"/>
    </source>
</evidence>
<keyword evidence="1" id="KW-0862">Zinc</keyword>
<evidence type="ECO:0000313" key="5">
    <source>
        <dbReference type="Proteomes" id="UP000243459"/>
    </source>
</evidence>
<dbReference type="PROSITE" id="PS50089">
    <property type="entry name" value="ZF_RING_2"/>
    <property type="match status" value="1"/>
</dbReference>
<feature type="region of interest" description="Disordered" evidence="2">
    <location>
        <begin position="124"/>
        <end position="187"/>
    </location>
</feature>
<dbReference type="PANTHER" id="PTHR31150:SF32">
    <property type="entry name" value="RING_U-BOX SUPERFAMILY PROTEIN"/>
    <property type="match status" value="1"/>
</dbReference>
<dbReference type="PANTHER" id="PTHR31150">
    <property type="entry name" value="EXPRESSED PROTEIN"/>
    <property type="match status" value="1"/>
</dbReference>
<dbReference type="InterPro" id="IPR001841">
    <property type="entry name" value="Znf_RING"/>
</dbReference>
<dbReference type="GO" id="GO:0008270">
    <property type="term" value="F:zinc ion binding"/>
    <property type="evidence" value="ECO:0007669"/>
    <property type="project" value="UniProtKB-KW"/>
</dbReference>
<gene>
    <name evidence="4" type="ORF">A4U43_C05F27470</name>
</gene>
<feature type="domain" description="RING-type" evidence="3">
    <location>
        <begin position="229"/>
        <end position="281"/>
    </location>
</feature>
<evidence type="ECO:0000256" key="1">
    <source>
        <dbReference type="PROSITE-ProRule" id="PRU00175"/>
    </source>
</evidence>
<name>A0A5P1EUX0_ASPOF</name>
<evidence type="ECO:0000256" key="2">
    <source>
        <dbReference type="SAM" id="MobiDB-lite"/>
    </source>
</evidence>
<dbReference type="SMART" id="SM00184">
    <property type="entry name" value="RING"/>
    <property type="match status" value="1"/>
</dbReference>
<dbReference type="EMBL" id="CM007385">
    <property type="protein sequence ID" value="ONK69855.1"/>
    <property type="molecule type" value="Genomic_DNA"/>
</dbReference>
<accession>A0A5P1EUX0</accession>
<keyword evidence="1" id="KW-0479">Metal-binding</keyword>
<dbReference type="AlphaFoldDB" id="A0A5P1EUX0"/>
<sequence>MGAKCCMPVRDDMPMVLRKKDRVPHELYSRRSSRCSPSWSFRCDNRTHIEDIVDNPSWLSHESGGSAVSEFISTCDGEIEGLSDGSSSSNTLQLPKLQKLPNELNIKGNSQTGLAGTNIAMHKTDLSPTKDTSHEESEIRESSSPANASEPKQSSTAHTASVPNLRFCSPPSNPSSPHPFPGHRFSPQISEGQVLASDSWIMQSFSQLYQSDNRASTHLSSSTSNLQTCCLCSKLVTERATWKGNEITVAAVLVCGHVFHAECLETVTPEASKFDPSCPTCFHGENSSGNALITCSKSRNKISRGAVADINGDGKLVMKDLKLGASISVKNALGWSFLRKHLAFGSRSIKHSSKSGSFVRYR</sequence>
<protein>
    <recommendedName>
        <fullName evidence="3">RING-type domain-containing protein</fullName>
    </recommendedName>
</protein>
<keyword evidence="5" id="KW-1185">Reference proteome</keyword>
<feature type="compositionally biased region" description="Basic and acidic residues" evidence="2">
    <location>
        <begin position="131"/>
        <end position="141"/>
    </location>
</feature>
<dbReference type="InterPro" id="IPR013083">
    <property type="entry name" value="Znf_RING/FYVE/PHD"/>
</dbReference>
<dbReference type="Proteomes" id="UP000243459">
    <property type="component" value="Chromosome 5"/>
</dbReference>